<dbReference type="Pfam" id="PF01882">
    <property type="entry name" value="DUF58"/>
    <property type="match status" value="1"/>
</dbReference>
<dbReference type="GO" id="GO:0016887">
    <property type="term" value="F:ATP hydrolysis activity"/>
    <property type="evidence" value="ECO:0007669"/>
    <property type="project" value="InterPro"/>
</dbReference>
<dbReference type="Proteomes" id="UP000319728">
    <property type="component" value="Unassembled WGS sequence"/>
</dbReference>
<evidence type="ECO:0000259" key="5">
    <source>
        <dbReference type="Pfam" id="PF01882"/>
    </source>
</evidence>
<dbReference type="CDD" id="cd00009">
    <property type="entry name" value="AAA"/>
    <property type="match status" value="1"/>
</dbReference>
<organism evidence="7 8">
    <name type="scientific">Micromonospora sagamiensis</name>
    <dbReference type="NCBI Taxonomy" id="47875"/>
    <lineage>
        <taxon>Bacteria</taxon>
        <taxon>Bacillati</taxon>
        <taxon>Actinomycetota</taxon>
        <taxon>Actinomycetes</taxon>
        <taxon>Micromonosporales</taxon>
        <taxon>Micromonosporaceae</taxon>
        <taxon>Micromonospora</taxon>
    </lineage>
</organism>
<evidence type="ECO:0000313" key="7">
    <source>
        <dbReference type="EMBL" id="TWJ30805.1"/>
    </source>
</evidence>
<protein>
    <submittedName>
        <fullName evidence="7">MoxR-like ATPase</fullName>
    </submittedName>
</protein>
<dbReference type="InterPro" id="IPR027417">
    <property type="entry name" value="P-loop_NTPase"/>
</dbReference>
<dbReference type="PANTHER" id="PTHR33608:SF6">
    <property type="entry name" value="BLL2464 PROTEIN"/>
    <property type="match status" value="1"/>
</dbReference>
<dbReference type="Gene3D" id="3.40.50.300">
    <property type="entry name" value="P-loop containing nucleotide triphosphate hydrolases"/>
    <property type="match status" value="1"/>
</dbReference>
<evidence type="ECO:0000259" key="6">
    <source>
        <dbReference type="Pfam" id="PF07726"/>
    </source>
</evidence>
<accession>A0A562WKS2</accession>
<evidence type="ECO:0000256" key="1">
    <source>
        <dbReference type="ARBA" id="ARBA00022741"/>
    </source>
</evidence>
<dbReference type="Pfam" id="PF07726">
    <property type="entry name" value="AAA_3"/>
    <property type="match status" value="1"/>
</dbReference>
<feature type="domain" description="ATPase AAA-3" evidence="6">
    <location>
        <begin position="54"/>
        <end position="184"/>
    </location>
</feature>
<dbReference type="EMBL" id="VLLP01000001">
    <property type="protein sequence ID" value="TWJ30805.1"/>
    <property type="molecule type" value="Genomic_DNA"/>
</dbReference>
<feature type="region of interest" description="Disordered" evidence="4">
    <location>
        <begin position="210"/>
        <end position="259"/>
    </location>
</feature>
<dbReference type="FunFam" id="3.40.50.300:FF:000640">
    <property type="entry name" value="MoxR family ATPase"/>
    <property type="match status" value="1"/>
</dbReference>
<evidence type="ECO:0000256" key="2">
    <source>
        <dbReference type="ARBA" id="ARBA00022840"/>
    </source>
</evidence>
<keyword evidence="8" id="KW-1185">Reference proteome</keyword>
<keyword evidence="2" id="KW-0067">ATP-binding</keyword>
<dbReference type="GO" id="GO:0005524">
    <property type="term" value="F:ATP binding"/>
    <property type="evidence" value="ECO:0007669"/>
    <property type="project" value="UniProtKB-KW"/>
</dbReference>
<comment type="similarity">
    <text evidence="3">Belongs to the MoxR family.</text>
</comment>
<feature type="region of interest" description="Disordered" evidence="4">
    <location>
        <begin position="1"/>
        <end position="20"/>
    </location>
</feature>
<evidence type="ECO:0000256" key="3">
    <source>
        <dbReference type="ARBA" id="ARBA00061607"/>
    </source>
</evidence>
<comment type="caution">
    <text evidence="7">The sequence shown here is derived from an EMBL/GenBank/DDBJ whole genome shotgun (WGS) entry which is preliminary data.</text>
</comment>
<dbReference type="SUPFAM" id="SSF52540">
    <property type="entry name" value="P-loop containing nucleoside triphosphate hydrolases"/>
    <property type="match status" value="1"/>
</dbReference>
<feature type="domain" description="DUF58" evidence="5">
    <location>
        <begin position="410"/>
        <end position="659"/>
    </location>
</feature>
<dbReference type="PANTHER" id="PTHR33608">
    <property type="entry name" value="BLL2464 PROTEIN"/>
    <property type="match status" value="1"/>
</dbReference>
<reference evidence="7 8" key="1">
    <citation type="submission" date="2019-07" db="EMBL/GenBank/DDBJ databases">
        <title>R&amp;d 2014.</title>
        <authorList>
            <person name="Klenk H.-P."/>
        </authorList>
    </citation>
    <scope>NUCLEOTIDE SEQUENCE [LARGE SCALE GENOMIC DNA]</scope>
    <source>
        <strain evidence="7 8">DSM 43912</strain>
    </source>
</reference>
<gene>
    <name evidence="7" type="ORF">JD81_04354</name>
</gene>
<dbReference type="AlphaFoldDB" id="A0A562WKS2"/>
<feature type="compositionally biased region" description="Low complexity" evidence="4">
    <location>
        <begin position="225"/>
        <end position="242"/>
    </location>
</feature>
<evidence type="ECO:0000313" key="8">
    <source>
        <dbReference type="Proteomes" id="UP000319728"/>
    </source>
</evidence>
<feature type="region of interest" description="Disordered" evidence="4">
    <location>
        <begin position="307"/>
        <end position="374"/>
    </location>
</feature>
<proteinExistence type="inferred from homology"/>
<keyword evidence="1" id="KW-0547">Nucleotide-binding</keyword>
<sequence length="711" mass="76049">MTDISDTLASVPSPDDPPAPGIELEQILHEVKRVIVGQDRLVERLLTALVADGHCLLEGVPGVAKTLAAQTLATVVGGTFSRIQFTPDMVPSDIVGTRIYRASRETFDVELGPIMANLVLADEINRAPAKVQSALLEAMAERQVSIGGRSFGVPDPFLVLATQNPIESEGVYPLPEAQRDRFLMKVVVDYPDDADELAILYRMSTARPRPRRVLDPTGCAPSRPAPGTSSCTTPSPSTSSGSFLPPATRDASACPDSPPCCRTARAPAPPSAWSPPPGPRPCCAVAGTSSPRTSGSWRWTCSPTGWCSPSTRSPTGCPPRRWSTGSSRPYPRPGSHPAADRSPRPGGGMKRARRPPLPAGSAQRDPGLAELTPDQRLRRLELTVTRRLDGLLHGQYRGLFPGPGSETAGSREYRPGEDEVRRMDWAVTARTAVPHVREVDADRELTTWLLVDASPSMEFGTADLDKRELAVAAVAAVGFLTAGAGNRLGAQVLTRDGVRRFPARGGRRHLVNLLRTLLAAPRGDRAAAVPDPSGRPTTAAGVPSDTGPAGAADAVSLTEALASVHRLAPRRGLVVVVSDFLDALPDDPWAEAGWEPALRRLAVRHQVLAVEVTDPRELELPDVGLITLVDPETGRRREVWTGDPVLRDRFARAATAQREQVRRALRRCGAAHLALRTDRDWGADIVRHVHAQRRLALAPAARGVPTGGGGV</sequence>
<dbReference type="InterPro" id="IPR002881">
    <property type="entry name" value="DUF58"/>
</dbReference>
<feature type="region of interest" description="Disordered" evidence="4">
    <location>
        <begin position="524"/>
        <end position="547"/>
    </location>
</feature>
<evidence type="ECO:0000256" key="4">
    <source>
        <dbReference type="SAM" id="MobiDB-lite"/>
    </source>
</evidence>
<name>A0A562WKS2_9ACTN</name>
<dbReference type="InterPro" id="IPR011703">
    <property type="entry name" value="ATPase_AAA-3"/>
</dbReference>